<dbReference type="GO" id="GO:0005681">
    <property type="term" value="C:spliceosomal complex"/>
    <property type="evidence" value="ECO:0007669"/>
    <property type="project" value="TreeGrafter"/>
</dbReference>
<dbReference type="Pfam" id="PF10312">
    <property type="entry name" value="Cactin_mid"/>
    <property type="match status" value="1"/>
</dbReference>
<feature type="region of interest" description="Disordered" evidence="4">
    <location>
        <begin position="31"/>
        <end position="59"/>
    </location>
</feature>
<accession>A0AAV7JUT1</accession>
<reference evidence="7 8" key="1">
    <citation type="journal article" date="2023" name="BMC Biol.">
        <title>The compact genome of the sponge Oopsacas minuta (Hexactinellida) is lacking key metazoan core genes.</title>
        <authorList>
            <person name="Santini S."/>
            <person name="Schenkelaars Q."/>
            <person name="Jourda C."/>
            <person name="Duchesne M."/>
            <person name="Belahbib H."/>
            <person name="Rocher C."/>
            <person name="Selva M."/>
            <person name="Riesgo A."/>
            <person name="Vervoort M."/>
            <person name="Leys S.P."/>
            <person name="Kodjabachian L."/>
            <person name="Le Bivic A."/>
            <person name="Borchiellini C."/>
            <person name="Claverie J.M."/>
            <person name="Renard E."/>
        </authorList>
    </citation>
    <scope>NUCLEOTIDE SEQUENCE [LARGE SCALE GENOMIC DNA]</scope>
    <source>
        <strain evidence="7">SPO-2</strain>
    </source>
</reference>
<proteinExistence type="inferred from homology"/>
<dbReference type="Proteomes" id="UP001165289">
    <property type="component" value="Unassembled WGS sequence"/>
</dbReference>
<name>A0AAV7JUT1_9METZ</name>
<dbReference type="PANTHER" id="PTHR21737:SF4">
    <property type="entry name" value="SPLICING FACTOR CACTIN"/>
    <property type="match status" value="1"/>
</dbReference>
<keyword evidence="8" id="KW-1185">Reference proteome</keyword>
<keyword evidence="3" id="KW-0175">Coiled coil</keyword>
<evidence type="ECO:0000256" key="3">
    <source>
        <dbReference type="SAM" id="Coils"/>
    </source>
</evidence>
<feature type="domain" description="Splicing factor cactin central" evidence="6">
    <location>
        <begin position="89"/>
        <end position="273"/>
    </location>
</feature>
<dbReference type="PANTHER" id="PTHR21737">
    <property type="entry name" value="POLYGLUTAMINE BINDING PROTEIN 1/MARVEL MEMBRANE-ASSOCIATING DOMAIN CONTAINING 3"/>
    <property type="match status" value="1"/>
</dbReference>
<feature type="coiled-coil region" evidence="3">
    <location>
        <begin position="61"/>
        <end position="91"/>
    </location>
</feature>
<comment type="similarity">
    <text evidence="1">Belongs to the CACTIN family.</text>
</comment>
<dbReference type="InterPro" id="IPR019134">
    <property type="entry name" value="Cactin_C"/>
</dbReference>
<evidence type="ECO:0000256" key="4">
    <source>
        <dbReference type="SAM" id="MobiDB-lite"/>
    </source>
</evidence>
<dbReference type="GO" id="GO:0045292">
    <property type="term" value="P:mRNA cis splicing, via spliceosome"/>
    <property type="evidence" value="ECO:0007669"/>
    <property type="project" value="TreeGrafter"/>
</dbReference>
<organism evidence="7 8">
    <name type="scientific">Oopsacas minuta</name>
    <dbReference type="NCBI Taxonomy" id="111878"/>
    <lineage>
        <taxon>Eukaryota</taxon>
        <taxon>Metazoa</taxon>
        <taxon>Porifera</taxon>
        <taxon>Hexactinellida</taxon>
        <taxon>Hexasterophora</taxon>
        <taxon>Lyssacinosida</taxon>
        <taxon>Leucopsacidae</taxon>
        <taxon>Oopsacas</taxon>
    </lineage>
</organism>
<dbReference type="AlphaFoldDB" id="A0AAV7JUT1"/>
<dbReference type="InterPro" id="IPR018816">
    <property type="entry name" value="Cactin_central"/>
</dbReference>
<dbReference type="GO" id="GO:0005737">
    <property type="term" value="C:cytoplasm"/>
    <property type="evidence" value="ECO:0007669"/>
    <property type="project" value="TreeGrafter"/>
</dbReference>
<feature type="compositionally biased region" description="Basic and acidic residues" evidence="4">
    <location>
        <begin position="49"/>
        <end position="59"/>
    </location>
</feature>
<evidence type="ECO:0000313" key="7">
    <source>
        <dbReference type="EMBL" id="KAI6651971.1"/>
    </source>
</evidence>
<dbReference type="Pfam" id="PF09732">
    <property type="entry name" value="CactinC_cactus"/>
    <property type="match status" value="1"/>
</dbReference>
<evidence type="ECO:0000259" key="5">
    <source>
        <dbReference type="Pfam" id="PF09732"/>
    </source>
</evidence>
<dbReference type="SMART" id="SM01050">
    <property type="entry name" value="CactinC_cactus"/>
    <property type="match status" value="1"/>
</dbReference>
<protein>
    <recommendedName>
        <fullName evidence="2">Splicing factor Cactin</fullName>
    </recommendedName>
</protein>
<gene>
    <name evidence="7" type="ORF">LOD99_4516</name>
</gene>
<evidence type="ECO:0000256" key="1">
    <source>
        <dbReference type="ARBA" id="ARBA00006895"/>
    </source>
</evidence>
<dbReference type="EMBL" id="JAKMXF010000300">
    <property type="protein sequence ID" value="KAI6651971.1"/>
    <property type="molecule type" value="Genomic_DNA"/>
</dbReference>
<comment type="caution">
    <text evidence="7">The sequence shown here is derived from an EMBL/GenBank/DDBJ whole genome shotgun (WGS) entry which is preliminary data.</text>
</comment>
<evidence type="ECO:0000313" key="8">
    <source>
        <dbReference type="Proteomes" id="UP001165289"/>
    </source>
</evidence>
<evidence type="ECO:0000256" key="2">
    <source>
        <dbReference type="ARBA" id="ARBA00034534"/>
    </source>
</evidence>
<evidence type="ECO:0000259" key="6">
    <source>
        <dbReference type="Pfam" id="PF10312"/>
    </source>
</evidence>
<feature type="domain" description="Splicing factor Cactin C-terminal" evidence="5">
    <location>
        <begin position="422"/>
        <end position="546"/>
    </location>
</feature>
<feature type="compositionally biased region" description="Basic residues" evidence="4">
    <location>
        <begin position="39"/>
        <end position="48"/>
    </location>
</feature>
<sequence length="546" mass="64746">MAKLHDTQEYTDLDNPFGDDNLTTPFVWAKKREATEKKINKRLSKREHTHRDTESQRLNREELLRVKKRRKEREIELKEREEDRNREQRKKETEHFRIWEKQEDEFHLNQVKTRSDIRLSSNRAKPIDKLANYINLSSSDNVNELQIEDPCKILCGVCVGDLEDLIEDIKVYVRMEEGTNLHFWQDISIIAEEEVTSLKRLENNSNSRAVINAQLSPEVASLFKDKSHSELASLYVQIESSLNKQELDGRAYWETVLRQLRSHMARLRLKERHQEMLNRKLISLKAENSVNKTESELSCDKDVSKTTRDITVHTSSNAMSEQCTDISGISNEDSSFYLYEQGRYSPNLLSLSEVSDEQVISSTQADTGLLIAQSRVMRGELADDKLCSSESDEKMVSRAEQSDFTEGEDFTTEVRIEQQYLWMDKYKPRKPRYFNRVHTGFEWNKYNQTHYDHDNPPPKIVQGYKFNIFYPDLINKTKTPEYFLEPCKDSKEFVILRFRAGPPYEDIAFKVVNREWEYSYKHGFRSQFNCNIFQLWFHYKRNRYRK</sequence>